<evidence type="ECO:0000256" key="5">
    <source>
        <dbReference type="HAMAP-Rule" id="MF_01320"/>
    </source>
</evidence>
<sequence>MALKVYRPMNPGLRRTSVIRDAMLSKDRPLKALTISQKQHSGRNAQGKITVRHRGGGAYRHIRVVDFKRDKFEVPAVVHTLEYDPNRNAYIALLIYRDGEKRYSIAPHGLTVGTTIISSMKPGEVKIGNQFQLKHIPTGLEVYNIEMFPGKGGQMCRSAGNYATLMSIDGGKANLKLPSGEVRVVNEECMATIGVASNPEHRNIRWGKAGRMRHRGIRPTVRGKAMNPVDHPHGGGEGKHPIGMKHPKTYRGKPALGVKTRSGNKASNAAIISRRKGKRL</sequence>
<keyword evidence="5" id="KW-0699">rRNA-binding</keyword>
<dbReference type="SUPFAM" id="SSF50249">
    <property type="entry name" value="Nucleic acid-binding proteins"/>
    <property type="match status" value="1"/>
</dbReference>
<keyword evidence="3 5" id="KW-0687">Ribonucleoprotein</keyword>
<dbReference type="GO" id="GO:0016740">
    <property type="term" value="F:transferase activity"/>
    <property type="evidence" value="ECO:0007669"/>
    <property type="project" value="InterPro"/>
</dbReference>
<dbReference type="Pfam" id="PF03947">
    <property type="entry name" value="Ribosomal_L2_C"/>
    <property type="match status" value="1"/>
</dbReference>
<comment type="function">
    <text evidence="5">One of the primary rRNA binding proteins. Required for association of the 30S and 50S subunits to form the 70S ribosome, for tRNA binding and peptide bond formation. It has been suggested to have peptidyltransferase activity; this is somewhat controversial. Makes several contacts with the 16S rRNA in the 70S ribosome.</text>
</comment>
<feature type="domain" description="Large ribosomal subunit protein uL2 RNA-binding" evidence="8">
    <location>
        <begin position="42"/>
        <end position="118"/>
    </location>
</feature>
<dbReference type="PANTHER" id="PTHR13691">
    <property type="entry name" value="RIBOSOMAL PROTEIN L2"/>
    <property type="match status" value="1"/>
</dbReference>
<evidence type="ECO:0000256" key="2">
    <source>
        <dbReference type="ARBA" id="ARBA00022980"/>
    </source>
</evidence>
<comment type="subunit">
    <text evidence="5">Part of the 50S ribosomal subunit. Forms a bridge to the 30S subunit in the 70S ribosome.</text>
</comment>
<dbReference type="Gene3D" id="2.40.50.140">
    <property type="entry name" value="Nucleic acid-binding proteins"/>
    <property type="match status" value="1"/>
</dbReference>
<evidence type="ECO:0000256" key="4">
    <source>
        <dbReference type="ARBA" id="ARBA00035242"/>
    </source>
</evidence>
<evidence type="ECO:0000313" key="9">
    <source>
        <dbReference type="EMBL" id="OGY92783.1"/>
    </source>
</evidence>
<accession>A0A1G2BUJ6</accession>
<dbReference type="SMART" id="SM01383">
    <property type="entry name" value="Ribosomal_L2"/>
    <property type="match status" value="1"/>
</dbReference>
<dbReference type="HAMAP" id="MF_01320_B">
    <property type="entry name" value="Ribosomal_uL2_B"/>
    <property type="match status" value="1"/>
</dbReference>
<evidence type="ECO:0000256" key="3">
    <source>
        <dbReference type="ARBA" id="ARBA00023274"/>
    </source>
</evidence>
<evidence type="ECO:0000256" key="6">
    <source>
        <dbReference type="SAM" id="MobiDB-lite"/>
    </source>
</evidence>
<dbReference type="AlphaFoldDB" id="A0A1G2BUJ6"/>
<organism evidence="9 10">
    <name type="scientific">Candidatus Komeilibacteria bacterium RIFCSPLOWO2_01_FULL_53_11</name>
    <dbReference type="NCBI Taxonomy" id="1798552"/>
    <lineage>
        <taxon>Bacteria</taxon>
        <taxon>Candidatus Komeiliibacteriota</taxon>
    </lineage>
</organism>
<dbReference type="InterPro" id="IPR002171">
    <property type="entry name" value="Ribosomal_uL2"/>
</dbReference>
<dbReference type="Gene3D" id="4.10.950.10">
    <property type="entry name" value="Ribosomal protein L2, domain 3"/>
    <property type="match status" value="1"/>
</dbReference>
<dbReference type="InterPro" id="IPR022666">
    <property type="entry name" value="Ribosomal_uL2_RNA-bd_dom"/>
</dbReference>
<comment type="similarity">
    <text evidence="1 5">Belongs to the universal ribosomal protein uL2 family.</text>
</comment>
<dbReference type="Pfam" id="PF00181">
    <property type="entry name" value="Ribosomal_L2_N"/>
    <property type="match status" value="1"/>
</dbReference>
<evidence type="ECO:0000313" key="10">
    <source>
        <dbReference type="Proteomes" id="UP000177349"/>
    </source>
</evidence>
<dbReference type="InterPro" id="IPR022669">
    <property type="entry name" value="Ribosomal_uL2_C"/>
</dbReference>
<dbReference type="InterPro" id="IPR014726">
    <property type="entry name" value="Ribosomal_uL2_dom3"/>
</dbReference>
<protein>
    <recommendedName>
        <fullName evidence="4 5">Large ribosomal subunit protein uL2</fullName>
    </recommendedName>
</protein>
<dbReference type="Gene3D" id="2.30.30.30">
    <property type="match status" value="1"/>
</dbReference>
<dbReference type="PIRSF" id="PIRSF002158">
    <property type="entry name" value="Ribosomal_L2"/>
    <property type="match status" value="1"/>
</dbReference>
<dbReference type="NCBIfam" id="TIGR01171">
    <property type="entry name" value="rplB_bact"/>
    <property type="match status" value="1"/>
</dbReference>
<reference evidence="9 10" key="1">
    <citation type="journal article" date="2016" name="Nat. Commun.">
        <title>Thousands of microbial genomes shed light on interconnected biogeochemical processes in an aquifer system.</title>
        <authorList>
            <person name="Anantharaman K."/>
            <person name="Brown C.T."/>
            <person name="Hug L.A."/>
            <person name="Sharon I."/>
            <person name="Castelle C.J."/>
            <person name="Probst A.J."/>
            <person name="Thomas B.C."/>
            <person name="Singh A."/>
            <person name="Wilkins M.J."/>
            <person name="Karaoz U."/>
            <person name="Brodie E.L."/>
            <person name="Williams K.H."/>
            <person name="Hubbard S.S."/>
            <person name="Banfield J.F."/>
        </authorList>
    </citation>
    <scope>NUCLEOTIDE SEQUENCE [LARGE SCALE GENOMIC DNA]</scope>
</reference>
<dbReference type="FunFam" id="4.10.950.10:FF:000001">
    <property type="entry name" value="50S ribosomal protein L2"/>
    <property type="match status" value="1"/>
</dbReference>
<gene>
    <name evidence="5" type="primary">rplB</name>
    <name evidence="9" type="ORF">A3B31_03315</name>
</gene>
<feature type="domain" description="Large ribosomal subunit protein uL2 C-terminal" evidence="7">
    <location>
        <begin position="125"/>
        <end position="254"/>
    </location>
</feature>
<dbReference type="GO" id="GO:0002181">
    <property type="term" value="P:cytoplasmic translation"/>
    <property type="evidence" value="ECO:0007669"/>
    <property type="project" value="TreeGrafter"/>
</dbReference>
<comment type="caution">
    <text evidence="9">The sequence shown here is derived from an EMBL/GenBank/DDBJ whole genome shotgun (WGS) entry which is preliminary data.</text>
</comment>
<feature type="compositionally biased region" description="Basic residues" evidence="6">
    <location>
        <begin position="242"/>
        <end position="251"/>
    </location>
</feature>
<dbReference type="InterPro" id="IPR008991">
    <property type="entry name" value="Translation_prot_SH3-like_sf"/>
</dbReference>
<dbReference type="SUPFAM" id="SSF50104">
    <property type="entry name" value="Translation proteins SH3-like domain"/>
    <property type="match status" value="1"/>
</dbReference>
<dbReference type="InterPro" id="IPR005880">
    <property type="entry name" value="Ribosomal_uL2_bac/org-type"/>
</dbReference>
<dbReference type="FunFam" id="2.30.30.30:FF:000001">
    <property type="entry name" value="50S ribosomal protein L2"/>
    <property type="match status" value="1"/>
</dbReference>
<proteinExistence type="inferred from homology"/>
<dbReference type="SMART" id="SM01382">
    <property type="entry name" value="Ribosomal_L2_C"/>
    <property type="match status" value="1"/>
</dbReference>
<dbReference type="GO" id="GO:0003735">
    <property type="term" value="F:structural constituent of ribosome"/>
    <property type="evidence" value="ECO:0007669"/>
    <property type="project" value="InterPro"/>
</dbReference>
<keyword evidence="2 5" id="KW-0689">Ribosomal protein</keyword>
<dbReference type="EMBL" id="MHKN01000010">
    <property type="protein sequence ID" value="OGY92783.1"/>
    <property type="molecule type" value="Genomic_DNA"/>
</dbReference>
<evidence type="ECO:0000259" key="8">
    <source>
        <dbReference type="SMART" id="SM01383"/>
    </source>
</evidence>
<dbReference type="InterPro" id="IPR014722">
    <property type="entry name" value="Rib_uL2_dom2"/>
</dbReference>
<name>A0A1G2BUJ6_9BACT</name>
<evidence type="ECO:0000256" key="1">
    <source>
        <dbReference type="ARBA" id="ARBA00005636"/>
    </source>
</evidence>
<dbReference type="Proteomes" id="UP000177349">
    <property type="component" value="Unassembled WGS sequence"/>
</dbReference>
<keyword evidence="5" id="KW-0694">RNA-binding</keyword>
<dbReference type="InterPro" id="IPR012340">
    <property type="entry name" value="NA-bd_OB-fold"/>
</dbReference>
<dbReference type="GO" id="GO:0019843">
    <property type="term" value="F:rRNA binding"/>
    <property type="evidence" value="ECO:0007669"/>
    <property type="project" value="UniProtKB-UniRule"/>
</dbReference>
<dbReference type="GO" id="GO:0015934">
    <property type="term" value="C:large ribosomal subunit"/>
    <property type="evidence" value="ECO:0007669"/>
    <property type="project" value="InterPro"/>
</dbReference>
<evidence type="ECO:0000259" key="7">
    <source>
        <dbReference type="SMART" id="SM01382"/>
    </source>
</evidence>
<feature type="region of interest" description="Disordered" evidence="6">
    <location>
        <begin position="222"/>
        <end position="280"/>
    </location>
</feature>
<dbReference type="PANTHER" id="PTHR13691:SF5">
    <property type="entry name" value="LARGE RIBOSOMAL SUBUNIT PROTEIN UL2M"/>
    <property type="match status" value="1"/>
</dbReference>
<feature type="compositionally biased region" description="Basic and acidic residues" evidence="6">
    <location>
        <begin position="230"/>
        <end position="240"/>
    </location>
</feature>